<keyword evidence="1" id="KW-0732">Signal</keyword>
<evidence type="ECO:0000256" key="1">
    <source>
        <dbReference type="SAM" id="SignalP"/>
    </source>
</evidence>
<keyword evidence="3" id="KW-1185">Reference proteome</keyword>
<accession>A0A0P1KS28</accession>
<evidence type="ECO:0000313" key="2">
    <source>
        <dbReference type="EMBL" id="CUS22602.1"/>
    </source>
</evidence>
<feature type="chain" id="PRO_5006066481" evidence="1">
    <location>
        <begin position="18"/>
        <end position="100"/>
    </location>
</feature>
<sequence>MKSAFLIASGLLSLAAATVFPTNITLAAFVEDYSIDGIALPWTNNEGDVYIVDKNNVHQQVPPDSLLYTTFMEDMSPLFENGCHLETSDSGGFIYSIGLM</sequence>
<proteinExistence type="predicted"/>
<name>A0A0P1KS28_9SACH</name>
<dbReference type="AlphaFoldDB" id="A0A0P1KS28"/>
<gene>
    <name evidence="2" type="ORF">LAQU0_S06e01750g</name>
</gene>
<evidence type="ECO:0000313" key="3">
    <source>
        <dbReference type="Proteomes" id="UP000236544"/>
    </source>
</evidence>
<reference evidence="3" key="1">
    <citation type="submission" date="2015-10" db="EMBL/GenBank/DDBJ databases">
        <authorList>
            <person name="Devillers H."/>
        </authorList>
    </citation>
    <scope>NUCLEOTIDE SEQUENCE [LARGE SCALE GENOMIC DNA]</scope>
</reference>
<dbReference type="EMBL" id="LN890530">
    <property type="protein sequence ID" value="CUS22602.1"/>
    <property type="molecule type" value="Genomic_DNA"/>
</dbReference>
<organism evidence="2 3">
    <name type="scientific">Lachancea quebecensis</name>
    <dbReference type="NCBI Taxonomy" id="1654605"/>
    <lineage>
        <taxon>Eukaryota</taxon>
        <taxon>Fungi</taxon>
        <taxon>Dikarya</taxon>
        <taxon>Ascomycota</taxon>
        <taxon>Saccharomycotina</taxon>
        <taxon>Saccharomycetes</taxon>
        <taxon>Saccharomycetales</taxon>
        <taxon>Saccharomycetaceae</taxon>
        <taxon>Lachancea</taxon>
    </lineage>
</organism>
<dbReference type="Proteomes" id="UP000236544">
    <property type="component" value="Unassembled WGS sequence"/>
</dbReference>
<protein>
    <submittedName>
        <fullName evidence="2">LAQU0S06e01750g1_1</fullName>
    </submittedName>
</protein>
<feature type="signal peptide" evidence="1">
    <location>
        <begin position="1"/>
        <end position="17"/>
    </location>
</feature>